<keyword evidence="4" id="KW-0328">Glycosyltransferase</keyword>
<feature type="repeat" description="TPR" evidence="8">
    <location>
        <begin position="226"/>
        <end position="259"/>
    </location>
</feature>
<comment type="pathway">
    <text evidence="1">Protein modification; protein glycosylation.</text>
</comment>
<evidence type="ECO:0000313" key="10">
    <source>
        <dbReference type="EMBL" id="BBO73737.1"/>
    </source>
</evidence>
<dbReference type="Pfam" id="PF13844">
    <property type="entry name" value="Glyco_transf_41"/>
    <property type="match status" value="2"/>
</dbReference>
<dbReference type="GO" id="GO:0097363">
    <property type="term" value="F:protein O-acetylglucosaminyltransferase activity"/>
    <property type="evidence" value="ECO:0007669"/>
    <property type="project" value="UniProtKB-EC"/>
</dbReference>
<evidence type="ECO:0000256" key="4">
    <source>
        <dbReference type="ARBA" id="ARBA00022676"/>
    </source>
</evidence>
<evidence type="ECO:0000256" key="2">
    <source>
        <dbReference type="ARBA" id="ARBA00005386"/>
    </source>
</evidence>
<gene>
    <name evidence="10" type="ORF">DSCW_11540</name>
</gene>
<dbReference type="InterPro" id="IPR019734">
    <property type="entry name" value="TPR_rpt"/>
</dbReference>
<evidence type="ECO:0000256" key="5">
    <source>
        <dbReference type="ARBA" id="ARBA00022679"/>
    </source>
</evidence>
<evidence type="ECO:0000256" key="8">
    <source>
        <dbReference type="PROSITE-ProRule" id="PRU00339"/>
    </source>
</evidence>
<dbReference type="EC" id="2.4.1.255" evidence="3"/>
<keyword evidence="11" id="KW-1185">Reference proteome</keyword>
<proteinExistence type="inferred from homology"/>
<organism evidence="10 11">
    <name type="scientific">Desulfosarcina widdelii</name>
    <dbReference type="NCBI Taxonomy" id="947919"/>
    <lineage>
        <taxon>Bacteria</taxon>
        <taxon>Pseudomonadati</taxon>
        <taxon>Thermodesulfobacteriota</taxon>
        <taxon>Desulfobacteria</taxon>
        <taxon>Desulfobacterales</taxon>
        <taxon>Desulfosarcinaceae</taxon>
        <taxon>Desulfosarcina</taxon>
    </lineage>
</organism>
<feature type="domain" description="O-GlcNAc transferase C-terminal" evidence="9">
    <location>
        <begin position="545"/>
        <end position="729"/>
    </location>
</feature>
<protein>
    <recommendedName>
        <fullName evidence="3">protein O-GlcNAc transferase</fullName>
        <ecNumber evidence="3">2.4.1.255</ecNumber>
    </recommendedName>
</protein>
<evidence type="ECO:0000256" key="3">
    <source>
        <dbReference type="ARBA" id="ARBA00011970"/>
    </source>
</evidence>
<dbReference type="PROSITE" id="PS50005">
    <property type="entry name" value="TPR"/>
    <property type="match status" value="6"/>
</dbReference>
<accession>A0A5K7ZBL5</accession>
<comment type="similarity">
    <text evidence="2">Belongs to the glycosyltransferase 41 family. O-GlcNAc transferase subfamily.</text>
</comment>
<dbReference type="Gene3D" id="1.25.40.10">
    <property type="entry name" value="Tetratricopeptide repeat domain"/>
    <property type="match status" value="3"/>
</dbReference>
<keyword evidence="5" id="KW-0808">Transferase</keyword>
<dbReference type="SUPFAM" id="SSF48452">
    <property type="entry name" value="TPR-like"/>
    <property type="match status" value="1"/>
</dbReference>
<feature type="repeat" description="TPR" evidence="8">
    <location>
        <begin position="192"/>
        <end position="225"/>
    </location>
</feature>
<dbReference type="SMART" id="SM00028">
    <property type="entry name" value="TPR"/>
    <property type="match status" value="8"/>
</dbReference>
<dbReference type="UniPathway" id="UPA00378"/>
<evidence type="ECO:0000256" key="1">
    <source>
        <dbReference type="ARBA" id="ARBA00004922"/>
    </source>
</evidence>
<dbReference type="KEGG" id="dwd:DSCW_11540"/>
<dbReference type="Gene3D" id="3.40.50.11380">
    <property type="match status" value="1"/>
</dbReference>
<evidence type="ECO:0000256" key="6">
    <source>
        <dbReference type="ARBA" id="ARBA00022737"/>
    </source>
</evidence>
<keyword evidence="7 8" id="KW-0802">TPR repeat</keyword>
<dbReference type="EMBL" id="AP021875">
    <property type="protein sequence ID" value="BBO73737.1"/>
    <property type="molecule type" value="Genomic_DNA"/>
</dbReference>
<dbReference type="GO" id="GO:0006493">
    <property type="term" value="P:protein O-linked glycosylation"/>
    <property type="evidence" value="ECO:0007669"/>
    <property type="project" value="InterPro"/>
</dbReference>
<evidence type="ECO:0000313" key="11">
    <source>
        <dbReference type="Proteomes" id="UP000427769"/>
    </source>
</evidence>
<name>A0A5K7ZBL5_9BACT</name>
<feature type="repeat" description="TPR" evidence="8">
    <location>
        <begin position="260"/>
        <end position="293"/>
    </location>
</feature>
<dbReference type="SUPFAM" id="SSF48439">
    <property type="entry name" value="Protein prenylyltransferase"/>
    <property type="match status" value="1"/>
</dbReference>
<feature type="domain" description="O-GlcNAc transferase C-terminal" evidence="9">
    <location>
        <begin position="307"/>
        <end position="536"/>
    </location>
</feature>
<dbReference type="PROSITE" id="PS50293">
    <property type="entry name" value="TPR_REGION"/>
    <property type="match status" value="5"/>
</dbReference>
<keyword evidence="6" id="KW-0677">Repeat</keyword>
<reference evidence="10 11" key="1">
    <citation type="submission" date="2019-11" db="EMBL/GenBank/DDBJ databases">
        <title>Comparative genomics of hydrocarbon-degrading Desulfosarcina strains.</title>
        <authorList>
            <person name="Watanabe M."/>
            <person name="Kojima H."/>
            <person name="Fukui M."/>
        </authorList>
    </citation>
    <scope>NUCLEOTIDE SEQUENCE [LARGE SCALE GENOMIC DNA]</scope>
    <source>
        <strain evidence="10 11">PP31</strain>
    </source>
</reference>
<sequence>MEHRKDKGACVNNIFLKGADSAEQLHRLGTSAYQKGSLNKAEHLIRQAIAVKADNPHFFNDLGTVLRKGRKYEEALSCYREAMRLKPEYDDACCNLAQTFHMLKDGENARKYYTMAIRTNADFLRAHFNLGMLFHEKQQFEKAIASYKQVLRIKPGHAQTHYFIGLAYQETSRFEEAIRYYGDAIRYKPNHFDAYNNMGTAYLVLNMADKAIECFQKAIKLNPGSDAVHANMGNALQEQGRYERALHWYRVALKLKPSNAVAWLNMGITWGYLNKKCKALSCYRKALRIDPTYTKACAYLVRLLYQLCSWKDLKVLDKKLDDFTHRSLEAGAVPDETPFQNITRHADPALNMKVASSWSRRMAETKRSPQYNFDEGGGGSEVIRIGYLSNTFRNHPGAQLISGVFRHHDRSRFGIYCFSYGANDGSIYRKRIEKDSDRFFDIFRLSDGETADLIHRQQIDILVDLRGFTQGSRLGINALRPAPIHVAYLGYPGTTGADYIDYIIADKIVVPANHASHFGESVVYMPHCYQANDNLQKISDRTMYRGEFGIPQDAFVFCSFATHYKLEPVMFDCWMRILKRVPQSVLCLLTGERFLMRNIKREAIRADVAPDRLIFLEKLPKDEHLKRLQLMDVSLDTRIYNGHTTTSDSLWAGIPVLTLKGDHFASRVSASILQAIALPELIVDEIGKYEDLAVKLATDPGLFGMLKQKVGKNRLTEPLFDTSRFTRNLESAYQEMIHRYRSGQLLRRIEVQECLRCA</sequence>
<feature type="repeat" description="TPR" evidence="8">
    <location>
        <begin position="158"/>
        <end position="191"/>
    </location>
</feature>
<dbReference type="InterPro" id="IPR037919">
    <property type="entry name" value="OGT"/>
</dbReference>
<dbReference type="SUPFAM" id="SSF53756">
    <property type="entry name" value="UDP-Glycosyltransferase/glycogen phosphorylase"/>
    <property type="match status" value="1"/>
</dbReference>
<dbReference type="Pfam" id="PF00515">
    <property type="entry name" value="TPR_1"/>
    <property type="match status" value="1"/>
</dbReference>
<feature type="repeat" description="TPR" evidence="8">
    <location>
        <begin position="56"/>
        <end position="89"/>
    </location>
</feature>
<dbReference type="Gene3D" id="3.40.50.2000">
    <property type="entry name" value="Glycogen Phosphorylase B"/>
    <property type="match status" value="1"/>
</dbReference>
<dbReference type="PANTHER" id="PTHR44366:SF1">
    <property type="entry name" value="UDP-N-ACETYLGLUCOSAMINE--PEPTIDE N-ACETYLGLUCOSAMINYLTRANSFERASE 110 KDA SUBUNIT"/>
    <property type="match status" value="1"/>
</dbReference>
<dbReference type="Pfam" id="PF13414">
    <property type="entry name" value="TPR_11"/>
    <property type="match status" value="3"/>
</dbReference>
<evidence type="ECO:0000259" key="9">
    <source>
        <dbReference type="Pfam" id="PF13844"/>
    </source>
</evidence>
<dbReference type="InterPro" id="IPR011990">
    <property type="entry name" value="TPR-like_helical_dom_sf"/>
</dbReference>
<dbReference type="AlphaFoldDB" id="A0A5K7ZBL5"/>
<dbReference type="Proteomes" id="UP000427769">
    <property type="component" value="Chromosome"/>
</dbReference>
<feature type="repeat" description="TPR" evidence="8">
    <location>
        <begin position="124"/>
        <end position="157"/>
    </location>
</feature>
<evidence type="ECO:0000256" key="7">
    <source>
        <dbReference type="ARBA" id="ARBA00022803"/>
    </source>
</evidence>
<dbReference type="InterPro" id="IPR029489">
    <property type="entry name" value="OGT/SEC/SPY_C"/>
</dbReference>
<dbReference type="PANTHER" id="PTHR44366">
    <property type="entry name" value="UDP-N-ACETYLGLUCOSAMINE--PEPTIDE N-ACETYLGLUCOSAMINYLTRANSFERASE 110 KDA SUBUNIT"/>
    <property type="match status" value="1"/>
</dbReference>